<evidence type="ECO:0000256" key="2">
    <source>
        <dbReference type="SAM" id="MobiDB-lite"/>
    </source>
</evidence>
<reference evidence="3" key="1">
    <citation type="journal article" date="2020" name="Stud. Mycol.">
        <title>101 Dothideomycetes genomes: a test case for predicting lifestyles and emergence of pathogens.</title>
        <authorList>
            <person name="Haridas S."/>
            <person name="Albert R."/>
            <person name="Binder M."/>
            <person name="Bloem J."/>
            <person name="Labutti K."/>
            <person name="Salamov A."/>
            <person name="Andreopoulos B."/>
            <person name="Baker S."/>
            <person name="Barry K."/>
            <person name="Bills G."/>
            <person name="Bluhm B."/>
            <person name="Cannon C."/>
            <person name="Castanera R."/>
            <person name="Culley D."/>
            <person name="Daum C."/>
            <person name="Ezra D."/>
            <person name="Gonzalez J."/>
            <person name="Henrissat B."/>
            <person name="Kuo A."/>
            <person name="Liang C."/>
            <person name="Lipzen A."/>
            <person name="Lutzoni F."/>
            <person name="Magnuson J."/>
            <person name="Mondo S."/>
            <person name="Nolan M."/>
            <person name="Ohm R."/>
            <person name="Pangilinan J."/>
            <person name="Park H.-J."/>
            <person name="Ramirez L."/>
            <person name="Alfaro M."/>
            <person name="Sun H."/>
            <person name="Tritt A."/>
            <person name="Yoshinaga Y."/>
            <person name="Zwiers L.-H."/>
            <person name="Turgeon B."/>
            <person name="Goodwin S."/>
            <person name="Spatafora J."/>
            <person name="Crous P."/>
            <person name="Grigoriev I."/>
        </authorList>
    </citation>
    <scope>NUCLEOTIDE SEQUENCE</scope>
    <source>
        <strain evidence="3">CBS 473.64</strain>
    </source>
</reference>
<dbReference type="AlphaFoldDB" id="A0A6A6S8A4"/>
<dbReference type="EMBL" id="MU006781">
    <property type="protein sequence ID" value="KAF2642648.1"/>
    <property type="molecule type" value="Genomic_DNA"/>
</dbReference>
<keyword evidence="1" id="KW-0175">Coiled coil</keyword>
<evidence type="ECO:0000313" key="3">
    <source>
        <dbReference type="EMBL" id="KAF2642648.1"/>
    </source>
</evidence>
<dbReference type="PANTHER" id="PTHR42085:SF1">
    <property type="entry name" value="F-BOX DOMAIN-CONTAINING PROTEIN"/>
    <property type="match status" value="1"/>
</dbReference>
<feature type="compositionally biased region" description="Polar residues" evidence="2">
    <location>
        <begin position="8"/>
        <end position="34"/>
    </location>
</feature>
<organism evidence="3 4">
    <name type="scientific">Massarina eburnea CBS 473.64</name>
    <dbReference type="NCBI Taxonomy" id="1395130"/>
    <lineage>
        <taxon>Eukaryota</taxon>
        <taxon>Fungi</taxon>
        <taxon>Dikarya</taxon>
        <taxon>Ascomycota</taxon>
        <taxon>Pezizomycotina</taxon>
        <taxon>Dothideomycetes</taxon>
        <taxon>Pleosporomycetidae</taxon>
        <taxon>Pleosporales</taxon>
        <taxon>Massarineae</taxon>
        <taxon>Massarinaceae</taxon>
        <taxon>Massarina</taxon>
    </lineage>
</organism>
<dbReference type="OrthoDB" id="62952at2759"/>
<accession>A0A6A6S8A4</accession>
<sequence length="547" mass="62389">MKCHTPFDNPTANTTQKEQSSAKAHFESVNTMEGSQKPDAANVAQKSTVTQSLESNKRQKTGTSFFYGGPDTALHPSLLHPPTQLEQENNILITESIGKKYQLAVKDYGLSVRNGRIRAKDRRITELEEDIEAKEAHLLNIEQEKEALMAFVEEQEAIAGAQATRINELITEVTESMDKPTPKDVKIRALQKELEAQRAMMKVLEDRHILDKILGRVNSMLGRKSSTTAITTAPQKAFPFMKLPSELRNNVYKHCLVSRLPIDLWPLLPHNNEGRRTRAEMLKGALKGLNVTLMRTSKQVHYETVFIMYGCNRFRFSDLGCWTVLEGFLLNLNRNCHYLTNIEIGCPDWFYTLFGKDVKDTDLNVTGIIPLMKPVLDRFKVTAGHAIGPSTNSVEAYTRALGMMLKLPNLNRFKVIVPFNAQLFMHGIYGLERMLTGTDEQLLPGAQPCSTPTRTLVFLERPFYAHQFIYGMDVDDDELMNRDMMLNRADMRNMEIQYAEYGMYDDWTSYIIDGEDGEYDVEFPEYEEEPGTVAGTLIEKLARYFWH</sequence>
<evidence type="ECO:0000313" key="4">
    <source>
        <dbReference type="Proteomes" id="UP000799753"/>
    </source>
</evidence>
<protein>
    <submittedName>
        <fullName evidence="3">Uncharacterized protein</fullName>
    </submittedName>
</protein>
<evidence type="ECO:0000256" key="1">
    <source>
        <dbReference type="SAM" id="Coils"/>
    </source>
</evidence>
<feature type="coiled-coil region" evidence="1">
    <location>
        <begin position="117"/>
        <end position="144"/>
    </location>
</feature>
<dbReference type="Proteomes" id="UP000799753">
    <property type="component" value="Unassembled WGS sequence"/>
</dbReference>
<name>A0A6A6S8A4_9PLEO</name>
<keyword evidence="4" id="KW-1185">Reference proteome</keyword>
<dbReference type="PANTHER" id="PTHR42085">
    <property type="entry name" value="F-BOX DOMAIN-CONTAINING PROTEIN"/>
    <property type="match status" value="1"/>
</dbReference>
<proteinExistence type="predicted"/>
<gene>
    <name evidence="3" type="ORF">P280DRAFT_270355</name>
</gene>
<feature type="region of interest" description="Disordered" evidence="2">
    <location>
        <begin position="1"/>
        <end position="43"/>
    </location>
</feature>
<dbReference type="InterPro" id="IPR038883">
    <property type="entry name" value="AN11006-like"/>
</dbReference>